<dbReference type="PRINTS" id="PR00420">
    <property type="entry name" value="RNGMNOXGNASE"/>
</dbReference>
<feature type="domain" description="FAD-binding" evidence="2">
    <location>
        <begin position="4"/>
        <end position="343"/>
    </location>
</feature>
<comment type="caution">
    <text evidence="3">The sequence shown here is derived from an EMBL/GenBank/DDBJ whole genome shotgun (WGS) entry which is preliminary data.</text>
</comment>
<dbReference type="Gene3D" id="3.50.50.60">
    <property type="entry name" value="FAD/NAD(P)-binding domain"/>
    <property type="match status" value="1"/>
</dbReference>
<dbReference type="NCBIfam" id="NF006091">
    <property type="entry name" value="PRK08243.1"/>
    <property type="match status" value="1"/>
</dbReference>
<proteinExistence type="predicted"/>
<keyword evidence="4" id="KW-1185">Reference proteome</keyword>
<organism evidence="3 4">
    <name type="scientific">Kineosporia mesophila</name>
    <dbReference type="NCBI Taxonomy" id="566012"/>
    <lineage>
        <taxon>Bacteria</taxon>
        <taxon>Bacillati</taxon>
        <taxon>Actinomycetota</taxon>
        <taxon>Actinomycetes</taxon>
        <taxon>Kineosporiales</taxon>
        <taxon>Kineosporiaceae</taxon>
        <taxon>Kineosporia</taxon>
    </lineage>
</organism>
<evidence type="ECO:0000313" key="4">
    <source>
        <dbReference type="Proteomes" id="UP001501074"/>
    </source>
</evidence>
<gene>
    <name evidence="3" type="ORF">GCM10022223_30850</name>
</gene>
<dbReference type="SUPFAM" id="SSF51905">
    <property type="entry name" value="FAD/NAD(P)-binding domain"/>
    <property type="match status" value="1"/>
</dbReference>
<keyword evidence="1" id="KW-0560">Oxidoreductase</keyword>
<reference evidence="4" key="1">
    <citation type="journal article" date="2019" name="Int. J. Syst. Evol. Microbiol.">
        <title>The Global Catalogue of Microorganisms (GCM) 10K type strain sequencing project: providing services to taxonomists for standard genome sequencing and annotation.</title>
        <authorList>
            <consortium name="The Broad Institute Genomics Platform"/>
            <consortium name="The Broad Institute Genome Sequencing Center for Infectious Disease"/>
            <person name="Wu L."/>
            <person name="Ma J."/>
        </authorList>
    </citation>
    <scope>NUCLEOTIDE SEQUENCE [LARGE SCALE GENOMIC DNA]</scope>
    <source>
        <strain evidence="4">JCM 16902</strain>
    </source>
</reference>
<dbReference type="SUPFAM" id="SSF54373">
    <property type="entry name" value="FAD-linked reductases, C-terminal domain"/>
    <property type="match status" value="1"/>
</dbReference>
<dbReference type="InterPro" id="IPR050631">
    <property type="entry name" value="PheA/TfdB_FAD_monoxygenase"/>
</dbReference>
<dbReference type="EMBL" id="BAAAZO010000004">
    <property type="protein sequence ID" value="GAA3612589.1"/>
    <property type="molecule type" value="Genomic_DNA"/>
</dbReference>
<evidence type="ECO:0000259" key="2">
    <source>
        <dbReference type="Pfam" id="PF01494"/>
    </source>
</evidence>
<dbReference type="InterPro" id="IPR036188">
    <property type="entry name" value="FAD/NAD-bd_sf"/>
</dbReference>
<dbReference type="Pfam" id="PF01494">
    <property type="entry name" value="FAD_binding_3"/>
    <property type="match status" value="1"/>
</dbReference>
<protein>
    <submittedName>
        <fullName evidence="3">4-hydroxybenzoate 3-monooxygenase</fullName>
    </submittedName>
</protein>
<evidence type="ECO:0000313" key="3">
    <source>
        <dbReference type="EMBL" id="GAA3612589.1"/>
    </source>
</evidence>
<dbReference type="PANTHER" id="PTHR43476:SF5">
    <property type="entry name" value="FAD-DEPENDENT MONOOXYGENASE"/>
    <property type="match status" value="1"/>
</dbReference>
<accession>A0ABP6ZMI7</accession>
<name>A0ABP6ZMI7_9ACTN</name>
<dbReference type="InterPro" id="IPR002938">
    <property type="entry name" value="FAD-bd"/>
</dbReference>
<dbReference type="Proteomes" id="UP001501074">
    <property type="component" value="Unassembled WGS sequence"/>
</dbReference>
<dbReference type="Gene3D" id="3.30.9.10">
    <property type="entry name" value="D-Amino Acid Oxidase, subunit A, domain 2"/>
    <property type="match status" value="1"/>
</dbReference>
<evidence type="ECO:0000256" key="1">
    <source>
        <dbReference type="ARBA" id="ARBA00023002"/>
    </source>
</evidence>
<sequence>MAMRTRVAIVGAGPAGLLLSHLLEAEGVESVVLETRTQEYVEARIRAGILEQSTVDLLVQNGLGDRLLAEGDPHRGIHLQWPQERHHLDFVDLIGRTVTVYGQTEVQKDLGQAREAAGQPILYGIGDTGVHDVESDHPYVTFTDADGKRRRLDADVVVGCDGSFGPSRGAVPPAARQTWERTYPYAWLGVLAAVAPSTDELIYARHPDGFALHSMRSADVSRFYLQVPAGTDIAAWPDDRIWEALSTRLNLDGWELATGAITEKSVLPMRSFVQQPMRHGRLFLAGDAAHIVPPTGAKGLNLAVADVALLAPALAGLLVRGDHRAADAYSDTALRRVWRCTHFSWWMTTMLHTGDDPFDAQLQLSQLRWVAGSEAAARGLAENYAGMPIGL</sequence>
<dbReference type="PANTHER" id="PTHR43476">
    <property type="entry name" value="3-(3-HYDROXY-PHENYL)PROPIONATE/3-HYDROXYCINNAMIC ACID HYDROXYLASE"/>
    <property type="match status" value="1"/>
</dbReference>